<dbReference type="PANTHER" id="PTHR24025">
    <property type="entry name" value="DESMOGLEIN FAMILY MEMBER"/>
    <property type="match status" value="1"/>
</dbReference>
<dbReference type="Gene3D" id="2.60.40.60">
    <property type="entry name" value="Cadherins"/>
    <property type="match status" value="2"/>
</dbReference>
<protein>
    <submittedName>
        <fullName evidence="8">Cadherin domain protein</fullName>
    </submittedName>
</protein>
<comment type="caution">
    <text evidence="8">The sequence shown here is derived from an EMBL/GenBank/DDBJ whole genome shotgun (WGS) entry which is preliminary data.</text>
</comment>
<organism evidence="8 9">
    <name type="scientific">Trichostrongylus colubriformis</name>
    <name type="common">Black scour worm</name>
    <dbReference type="NCBI Taxonomy" id="6319"/>
    <lineage>
        <taxon>Eukaryota</taxon>
        <taxon>Metazoa</taxon>
        <taxon>Ecdysozoa</taxon>
        <taxon>Nematoda</taxon>
        <taxon>Chromadorea</taxon>
        <taxon>Rhabditida</taxon>
        <taxon>Rhabditina</taxon>
        <taxon>Rhabditomorpha</taxon>
        <taxon>Strongyloidea</taxon>
        <taxon>Trichostrongylidae</taxon>
        <taxon>Trichostrongylus</taxon>
    </lineage>
</organism>
<evidence type="ECO:0000313" key="8">
    <source>
        <dbReference type="EMBL" id="KAK5985468.1"/>
    </source>
</evidence>
<keyword evidence="4" id="KW-0106">Calcium</keyword>
<reference evidence="8 9" key="1">
    <citation type="submission" date="2019-10" db="EMBL/GenBank/DDBJ databases">
        <title>Assembly and Annotation for the nematode Trichostrongylus colubriformis.</title>
        <authorList>
            <person name="Martin J."/>
        </authorList>
    </citation>
    <scope>NUCLEOTIDE SEQUENCE [LARGE SCALE GENOMIC DNA]</scope>
    <source>
        <strain evidence="8">G859</strain>
        <tissue evidence="8">Whole worm</tissue>
    </source>
</reference>
<evidence type="ECO:0000256" key="3">
    <source>
        <dbReference type="ARBA" id="ARBA00022737"/>
    </source>
</evidence>
<evidence type="ECO:0000256" key="2">
    <source>
        <dbReference type="ARBA" id="ARBA00022692"/>
    </source>
</evidence>
<dbReference type="GO" id="GO:0098609">
    <property type="term" value="P:cell-cell adhesion"/>
    <property type="evidence" value="ECO:0007669"/>
    <property type="project" value="TreeGrafter"/>
</dbReference>
<sequence length="314" mass="35054">NLPSSLEVMSPLLSIDPMGSLHLAKPLPINGDRYYEVLIARSDDVSITKCIALHVTRDSPAPAFPKKSTTLRLKRRFPLGRQLMKVDAGGRFNYSTNCRWLRVDGDGVVAVSELIDKSIDSVQCEVEAKDSKGRSDRMKIQITMESEETQFNLNATYNVYLKENARVGTMLIRLGNDSNYVFKSSLKTPVDVFPEGTVYLRENINDSGLDMISLPITATHRFLNNTYSTMVHVYIEDVNDHSPLCSHRRTFEIEENISVGSTVGYLEAEDADIGLNGAIGYRLLDNQDLIRIGTFSGKVFVAILSVHPLTIPYC</sequence>
<evidence type="ECO:0000256" key="4">
    <source>
        <dbReference type="ARBA" id="ARBA00022837"/>
    </source>
</evidence>
<dbReference type="SUPFAM" id="SSF49313">
    <property type="entry name" value="Cadherin-like"/>
    <property type="match status" value="3"/>
</dbReference>
<dbReference type="CDD" id="cd11304">
    <property type="entry name" value="Cadherin_repeat"/>
    <property type="match status" value="2"/>
</dbReference>
<dbReference type="PROSITE" id="PS00232">
    <property type="entry name" value="CADHERIN_1"/>
    <property type="match status" value="1"/>
</dbReference>
<dbReference type="AlphaFoldDB" id="A0AAN8GB54"/>
<dbReference type="InterPro" id="IPR020894">
    <property type="entry name" value="Cadherin_CS"/>
</dbReference>
<accession>A0AAN8GB54</accession>
<dbReference type="GO" id="GO:0005509">
    <property type="term" value="F:calcium ion binding"/>
    <property type="evidence" value="ECO:0007669"/>
    <property type="project" value="InterPro"/>
</dbReference>
<evidence type="ECO:0000256" key="7">
    <source>
        <dbReference type="ARBA" id="ARBA00023136"/>
    </source>
</evidence>
<feature type="non-terminal residue" evidence="8">
    <location>
        <position position="1"/>
    </location>
</feature>
<dbReference type="EMBL" id="WIXE01001704">
    <property type="protein sequence ID" value="KAK5985468.1"/>
    <property type="molecule type" value="Genomic_DNA"/>
</dbReference>
<dbReference type="InterPro" id="IPR050971">
    <property type="entry name" value="Cadherin-domain_protein"/>
</dbReference>
<dbReference type="GO" id="GO:0005886">
    <property type="term" value="C:plasma membrane"/>
    <property type="evidence" value="ECO:0007669"/>
    <property type="project" value="InterPro"/>
</dbReference>
<dbReference type="PANTHER" id="PTHR24025:SF23">
    <property type="entry name" value="NEURAL-CADHERIN"/>
    <property type="match status" value="1"/>
</dbReference>
<evidence type="ECO:0000256" key="6">
    <source>
        <dbReference type="ARBA" id="ARBA00022989"/>
    </source>
</evidence>
<proteinExistence type="predicted"/>
<keyword evidence="6" id="KW-1133">Transmembrane helix</keyword>
<evidence type="ECO:0000256" key="1">
    <source>
        <dbReference type="ARBA" id="ARBA00004370"/>
    </source>
</evidence>
<keyword evidence="9" id="KW-1185">Reference proteome</keyword>
<evidence type="ECO:0000256" key="5">
    <source>
        <dbReference type="ARBA" id="ARBA00022889"/>
    </source>
</evidence>
<gene>
    <name evidence="8" type="ORF">GCK32_018328</name>
</gene>
<keyword evidence="7" id="KW-0472">Membrane</keyword>
<keyword evidence="2" id="KW-0812">Transmembrane</keyword>
<keyword evidence="5" id="KW-0130">Cell adhesion</keyword>
<evidence type="ECO:0000313" key="9">
    <source>
        <dbReference type="Proteomes" id="UP001331761"/>
    </source>
</evidence>
<dbReference type="GO" id="GO:0005911">
    <property type="term" value="C:cell-cell junction"/>
    <property type="evidence" value="ECO:0007669"/>
    <property type="project" value="TreeGrafter"/>
</dbReference>
<name>A0AAN8GB54_TRICO</name>
<dbReference type="Proteomes" id="UP001331761">
    <property type="component" value="Unassembled WGS sequence"/>
</dbReference>
<dbReference type="InterPro" id="IPR015919">
    <property type="entry name" value="Cadherin-like_sf"/>
</dbReference>
<keyword evidence="3" id="KW-0677">Repeat</keyword>
<comment type="subcellular location">
    <subcellularLocation>
        <location evidence="1">Membrane</location>
    </subcellularLocation>
</comment>